<dbReference type="AlphaFoldDB" id="A0A840W678"/>
<name>A0A840W678_9ACTN</name>
<evidence type="ECO:0000313" key="2">
    <source>
        <dbReference type="Proteomes" id="UP000579647"/>
    </source>
</evidence>
<gene>
    <name evidence="1" type="ORF">HNR07_002651</name>
</gene>
<comment type="caution">
    <text evidence="1">The sequence shown here is derived from an EMBL/GenBank/DDBJ whole genome shotgun (WGS) entry which is preliminary data.</text>
</comment>
<sequence length="194" mass="21667">MHTLEHPIAQVPGIGPGRLQAALDLPADPQWYMDMVRLDPSPATLRALTQVVGKDTDPAGFDALWMLLAARASQTGFAVSENGLALIPAMMRVQHDRSGTDRDDEVLLESFRRDVATGRRERVLSHIRKRLIEARRLTPRSRGGALLISADRLVRDTYAAVHPARQVRTDFTRFGIGEHYRNQAWHTTLKAESA</sequence>
<protein>
    <submittedName>
        <fullName evidence="1">Uncharacterized protein</fullName>
    </submittedName>
</protein>
<proteinExistence type="predicted"/>
<evidence type="ECO:0000313" key="1">
    <source>
        <dbReference type="EMBL" id="MBB5491514.1"/>
    </source>
</evidence>
<dbReference type="RefSeq" id="WP_184365192.1">
    <property type="nucleotide sequence ID" value="NZ_BAAAKM010000064.1"/>
</dbReference>
<organism evidence="1 2">
    <name type="scientific">Nocardiopsis metallicus</name>
    <dbReference type="NCBI Taxonomy" id="179819"/>
    <lineage>
        <taxon>Bacteria</taxon>
        <taxon>Bacillati</taxon>
        <taxon>Actinomycetota</taxon>
        <taxon>Actinomycetes</taxon>
        <taxon>Streptosporangiales</taxon>
        <taxon>Nocardiopsidaceae</taxon>
        <taxon>Nocardiopsis</taxon>
    </lineage>
</organism>
<reference evidence="1 2" key="1">
    <citation type="submission" date="2020-08" db="EMBL/GenBank/DDBJ databases">
        <title>Sequencing the genomes of 1000 actinobacteria strains.</title>
        <authorList>
            <person name="Klenk H.-P."/>
        </authorList>
    </citation>
    <scope>NUCLEOTIDE SEQUENCE [LARGE SCALE GENOMIC DNA]</scope>
    <source>
        <strain evidence="1 2">DSM 44598</strain>
    </source>
</reference>
<dbReference type="EMBL" id="JACHDO010000001">
    <property type="protein sequence ID" value="MBB5491514.1"/>
    <property type="molecule type" value="Genomic_DNA"/>
</dbReference>
<accession>A0A840W678</accession>
<dbReference type="Proteomes" id="UP000579647">
    <property type="component" value="Unassembled WGS sequence"/>
</dbReference>
<keyword evidence="2" id="KW-1185">Reference proteome</keyword>